<evidence type="ECO:0000313" key="7">
    <source>
        <dbReference type="EMBL" id="QUC07552.1"/>
    </source>
</evidence>
<dbReference type="SUPFAM" id="SSF55486">
    <property type="entry name" value="Metalloproteases ('zincins'), catalytic domain"/>
    <property type="match status" value="1"/>
</dbReference>
<dbReference type="Proteomes" id="UP000678513">
    <property type="component" value="Chromosome"/>
</dbReference>
<evidence type="ECO:0000256" key="3">
    <source>
        <dbReference type="ARBA" id="ARBA00022989"/>
    </source>
</evidence>
<name>A0ABX7Y317_9ACTN</name>
<dbReference type="RefSeq" id="WP_212322092.1">
    <property type="nucleotide sequence ID" value="NZ_CP072384.1"/>
</dbReference>
<organism evidence="7 8">
    <name type="scientific">Arachnia rubra</name>
    <dbReference type="NCBI Taxonomy" id="1547448"/>
    <lineage>
        <taxon>Bacteria</taxon>
        <taxon>Bacillati</taxon>
        <taxon>Actinomycetota</taxon>
        <taxon>Actinomycetes</taxon>
        <taxon>Propionibacteriales</taxon>
        <taxon>Propionibacteriaceae</taxon>
        <taxon>Arachnia</taxon>
    </lineage>
</organism>
<evidence type="ECO:0000256" key="6">
    <source>
        <dbReference type="SAM" id="Phobius"/>
    </source>
</evidence>
<keyword evidence="3 6" id="KW-1133">Transmembrane helix</keyword>
<feature type="transmembrane region" description="Helical" evidence="6">
    <location>
        <begin position="110"/>
        <end position="132"/>
    </location>
</feature>
<keyword evidence="4 6" id="KW-0472">Membrane</keyword>
<evidence type="ECO:0000256" key="1">
    <source>
        <dbReference type="ARBA" id="ARBA00004167"/>
    </source>
</evidence>
<feature type="region of interest" description="Disordered" evidence="5">
    <location>
        <begin position="1"/>
        <end position="75"/>
    </location>
</feature>
<comment type="subcellular location">
    <subcellularLocation>
        <location evidence="1">Membrane</location>
        <topology evidence="1">Single-pass membrane protein</topology>
    </subcellularLocation>
</comment>
<feature type="compositionally biased region" description="Low complexity" evidence="5">
    <location>
        <begin position="16"/>
        <end position="40"/>
    </location>
</feature>
<keyword evidence="2 6" id="KW-0812">Transmembrane</keyword>
<reference evidence="7 8" key="1">
    <citation type="submission" date="2021-03" db="EMBL/GenBank/DDBJ databases">
        <title>Human Oral Microbial Genomes.</title>
        <authorList>
            <person name="Johnston C.D."/>
            <person name="Chen T."/>
            <person name="Dewhirst F.E."/>
        </authorList>
    </citation>
    <scope>NUCLEOTIDE SEQUENCE [LARGE SCALE GENOMIC DNA]</scope>
    <source>
        <strain evidence="7 8">DSMZ 100122</strain>
    </source>
</reference>
<proteinExistence type="predicted"/>
<protein>
    <submittedName>
        <fullName evidence="7">Neutral zinc metallopeptidase</fullName>
    </submittedName>
</protein>
<dbReference type="InterPro" id="IPR007343">
    <property type="entry name" value="Uncharacterised_pept_Zn_put"/>
</dbReference>
<evidence type="ECO:0000313" key="8">
    <source>
        <dbReference type="Proteomes" id="UP000678513"/>
    </source>
</evidence>
<dbReference type="PANTHER" id="PTHR30168:SF0">
    <property type="entry name" value="INNER MEMBRANE PROTEIN"/>
    <property type="match status" value="1"/>
</dbReference>
<keyword evidence="8" id="KW-1185">Reference proteome</keyword>
<dbReference type="Pfam" id="PF04228">
    <property type="entry name" value="Zn_peptidase"/>
    <property type="match status" value="1"/>
</dbReference>
<dbReference type="EMBL" id="CP072384">
    <property type="protein sequence ID" value="QUC07552.1"/>
    <property type="molecule type" value="Genomic_DNA"/>
</dbReference>
<evidence type="ECO:0000256" key="2">
    <source>
        <dbReference type="ARBA" id="ARBA00022692"/>
    </source>
</evidence>
<gene>
    <name evidence="7" type="ORF">J5A65_11520</name>
</gene>
<accession>A0ABX7Y317</accession>
<sequence length="419" mass="44949">MDVVDPTQPLPPGQPHPQRQGSGQPVSPWGAPSSPRRAMPSPDPQVPPGVFQPAGSPLRPTFSPGPAGFQPMPQGFPALPQHPGFAPGGFSQYPPPGGAPSWTPPPKRPVGLLVALAGATTLLVGMLIMVVFQTLNGNDQPQTVSVEYQNEDWELPPVTSNPPPLPFPEDEQEAKKVTDANDLYDVSLASPVRCDLPLLQGGKVADEELSKHLQNYIGCLTRVWGPALQQAGYKAYQPKITVFPEGETVTTGCGTSKSQNAFYCGADQQLYIAQDILDVLSTDVDQARSVFDLIIAHEYGHAIQGRSGILGGKHVLESDLSKSQALELNRRNETQADCFAGAAMSSLWKGLNLTDQDREDIIKTTFEIGDDQLAERHNLPNTTGDHGTGANRRLWLERGLGAQTLGSCNTYTAPSGEVE</sequence>
<evidence type="ECO:0000256" key="5">
    <source>
        <dbReference type="SAM" id="MobiDB-lite"/>
    </source>
</evidence>
<dbReference type="PANTHER" id="PTHR30168">
    <property type="entry name" value="PUTATIVE MEMBRANE PROTEIN YPFJ"/>
    <property type="match status" value="1"/>
</dbReference>
<evidence type="ECO:0000256" key="4">
    <source>
        <dbReference type="ARBA" id="ARBA00023136"/>
    </source>
</evidence>